<evidence type="ECO:0000313" key="4">
    <source>
        <dbReference type="EMBL" id="SVC96673.1"/>
    </source>
</evidence>
<dbReference type="CDD" id="cd04730">
    <property type="entry name" value="NPD_like"/>
    <property type="match status" value="1"/>
</dbReference>
<dbReference type="PANTHER" id="PTHR32332:SF20">
    <property type="entry name" value="2-NITROPROPANE DIOXYGENASE-LIKE PROTEIN"/>
    <property type="match status" value="1"/>
</dbReference>
<proteinExistence type="predicted"/>
<evidence type="ECO:0000256" key="1">
    <source>
        <dbReference type="ARBA" id="ARBA00022630"/>
    </source>
</evidence>
<protein>
    <submittedName>
        <fullName evidence="4">Uncharacterized protein</fullName>
    </submittedName>
</protein>
<dbReference type="GO" id="GO:0018580">
    <property type="term" value="F:nitronate monooxygenase activity"/>
    <property type="evidence" value="ECO:0007669"/>
    <property type="project" value="InterPro"/>
</dbReference>
<dbReference type="AlphaFoldDB" id="A0A382RG56"/>
<keyword evidence="1" id="KW-0285">Flavoprotein</keyword>
<dbReference type="SUPFAM" id="SSF51412">
    <property type="entry name" value="Inosine monophosphate dehydrogenase (IMPDH)"/>
    <property type="match status" value="1"/>
</dbReference>
<keyword evidence="2" id="KW-0288">FMN</keyword>
<dbReference type="Pfam" id="PF03060">
    <property type="entry name" value="NMO"/>
    <property type="match status" value="1"/>
</dbReference>
<feature type="non-terminal residue" evidence="4">
    <location>
        <position position="133"/>
    </location>
</feature>
<keyword evidence="3" id="KW-0560">Oxidoreductase</keyword>
<organism evidence="4">
    <name type="scientific">marine metagenome</name>
    <dbReference type="NCBI Taxonomy" id="408172"/>
    <lineage>
        <taxon>unclassified sequences</taxon>
        <taxon>metagenomes</taxon>
        <taxon>ecological metagenomes</taxon>
    </lineage>
</organism>
<gene>
    <name evidence="4" type="ORF">METZ01_LOCUS349527</name>
</gene>
<name>A0A382RG56_9ZZZZ</name>
<dbReference type="Gene3D" id="3.20.20.70">
    <property type="entry name" value="Aldolase class I"/>
    <property type="match status" value="1"/>
</dbReference>
<dbReference type="InterPro" id="IPR004136">
    <property type="entry name" value="NMO"/>
</dbReference>
<reference evidence="4" key="1">
    <citation type="submission" date="2018-05" db="EMBL/GenBank/DDBJ databases">
        <authorList>
            <person name="Lanie J.A."/>
            <person name="Ng W.-L."/>
            <person name="Kazmierczak K.M."/>
            <person name="Andrzejewski T.M."/>
            <person name="Davidsen T.M."/>
            <person name="Wayne K.J."/>
            <person name="Tettelin H."/>
            <person name="Glass J.I."/>
            <person name="Rusch D."/>
            <person name="Podicherti R."/>
            <person name="Tsui H.-C.T."/>
            <person name="Winkler M.E."/>
        </authorList>
    </citation>
    <scope>NUCLEOTIDE SEQUENCE</scope>
</reference>
<dbReference type="InterPro" id="IPR013785">
    <property type="entry name" value="Aldolase_TIM"/>
</dbReference>
<evidence type="ECO:0000256" key="2">
    <source>
        <dbReference type="ARBA" id="ARBA00022643"/>
    </source>
</evidence>
<dbReference type="PANTHER" id="PTHR32332">
    <property type="entry name" value="2-NITROPROPANE DIOXYGENASE"/>
    <property type="match status" value="1"/>
</dbReference>
<sequence>VIETRLTEALGCRYPIIQTAMGWVATSELVSASINAGAFGFLAAAVMQPQECEAALKQIKSGSNQPFGVNLHSFQSGVEQIVDACIDYDVAALSYGRAPSAKIIDKVKAGGIKCVPTIGAAKHARKAVDLGAD</sequence>
<accession>A0A382RG56</accession>
<evidence type="ECO:0000256" key="3">
    <source>
        <dbReference type="ARBA" id="ARBA00023002"/>
    </source>
</evidence>
<dbReference type="EMBL" id="UINC01121480">
    <property type="protein sequence ID" value="SVC96673.1"/>
    <property type="molecule type" value="Genomic_DNA"/>
</dbReference>
<feature type="non-terminal residue" evidence="4">
    <location>
        <position position="1"/>
    </location>
</feature>